<evidence type="ECO:0000256" key="8">
    <source>
        <dbReference type="ARBA" id="ARBA00048679"/>
    </source>
</evidence>
<dbReference type="RefSeq" id="WP_015194487.1">
    <property type="nucleotide sequence ID" value="NC_019748.1"/>
</dbReference>
<keyword evidence="4" id="KW-0547">Nucleotide-binding</keyword>
<keyword evidence="5 11" id="KW-0418">Kinase</keyword>
<dbReference type="InterPro" id="IPR011009">
    <property type="entry name" value="Kinase-like_dom_sf"/>
</dbReference>
<dbReference type="PROSITE" id="PS00108">
    <property type="entry name" value="PROTEIN_KINASE_ST"/>
    <property type="match status" value="1"/>
</dbReference>
<feature type="transmembrane region" description="Helical" evidence="9">
    <location>
        <begin position="354"/>
        <end position="371"/>
    </location>
</feature>
<evidence type="ECO:0000313" key="11">
    <source>
        <dbReference type="EMBL" id="AFZ36825.1"/>
    </source>
</evidence>
<dbReference type="KEGG" id="scs:Sta7437_3318"/>
<keyword evidence="6" id="KW-0067">ATP-binding</keyword>
<feature type="transmembrane region" description="Helical" evidence="9">
    <location>
        <begin position="377"/>
        <end position="396"/>
    </location>
</feature>
<keyword evidence="9" id="KW-0812">Transmembrane</keyword>
<comment type="catalytic activity">
    <reaction evidence="7">
        <text>L-threonyl-[protein] + ATP = O-phospho-L-threonyl-[protein] + ADP + H(+)</text>
        <dbReference type="Rhea" id="RHEA:46608"/>
        <dbReference type="Rhea" id="RHEA-COMP:11060"/>
        <dbReference type="Rhea" id="RHEA-COMP:11605"/>
        <dbReference type="ChEBI" id="CHEBI:15378"/>
        <dbReference type="ChEBI" id="CHEBI:30013"/>
        <dbReference type="ChEBI" id="CHEBI:30616"/>
        <dbReference type="ChEBI" id="CHEBI:61977"/>
        <dbReference type="ChEBI" id="CHEBI:456216"/>
        <dbReference type="EC" id="2.7.11.1"/>
    </reaction>
</comment>
<feature type="transmembrane region" description="Helical" evidence="9">
    <location>
        <begin position="318"/>
        <end position="342"/>
    </location>
</feature>
<evidence type="ECO:0000256" key="3">
    <source>
        <dbReference type="ARBA" id="ARBA00022679"/>
    </source>
</evidence>
<dbReference type="PROSITE" id="PS50011">
    <property type="entry name" value="PROTEIN_KINASE_DOM"/>
    <property type="match status" value="1"/>
</dbReference>
<keyword evidence="9" id="KW-1133">Transmembrane helix</keyword>
<gene>
    <name evidence="11" type="ordered locus">Sta7437_3318</name>
</gene>
<dbReference type="Proteomes" id="UP000010473">
    <property type="component" value="Chromosome"/>
</dbReference>
<dbReference type="EC" id="2.7.11.1" evidence="1"/>
<keyword evidence="2 11" id="KW-0723">Serine/threonine-protein kinase</keyword>
<dbReference type="Gene3D" id="1.10.510.10">
    <property type="entry name" value="Transferase(Phosphotransferase) domain 1"/>
    <property type="match status" value="1"/>
</dbReference>
<organism evidence="11 12">
    <name type="scientific">Stanieria cyanosphaera (strain ATCC 29371 / PCC 7437)</name>
    <dbReference type="NCBI Taxonomy" id="111780"/>
    <lineage>
        <taxon>Bacteria</taxon>
        <taxon>Bacillati</taxon>
        <taxon>Cyanobacteriota</taxon>
        <taxon>Cyanophyceae</taxon>
        <taxon>Pleurocapsales</taxon>
        <taxon>Dermocarpellaceae</taxon>
        <taxon>Stanieria</taxon>
    </lineage>
</organism>
<evidence type="ECO:0000256" key="9">
    <source>
        <dbReference type="SAM" id="Phobius"/>
    </source>
</evidence>
<dbReference type="GO" id="GO:0005524">
    <property type="term" value="F:ATP binding"/>
    <property type="evidence" value="ECO:0007669"/>
    <property type="project" value="UniProtKB-KW"/>
</dbReference>
<dbReference type="SUPFAM" id="SSF56112">
    <property type="entry name" value="Protein kinase-like (PK-like)"/>
    <property type="match status" value="1"/>
</dbReference>
<feature type="transmembrane region" description="Helical" evidence="9">
    <location>
        <begin position="405"/>
        <end position="423"/>
    </location>
</feature>
<dbReference type="Pfam" id="PF00069">
    <property type="entry name" value="Pkinase"/>
    <property type="match status" value="1"/>
</dbReference>
<accession>K9XW60</accession>
<name>K9XW60_STAC7</name>
<dbReference type="OrthoDB" id="502205at2"/>
<dbReference type="SMART" id="SM00220">
    <property type="entry name" value="S_TKc"/>
    <property type="match status" value="1"/>
</dbReference>
<evidence type="ECO:0000313" key="12">
    <source>
        <dbReference type="Proteomes" id="UP000010473"/>
    </source>
</evidence>
<keyword evidence="12" id="KW-1185">Reference proteome</keyword>
<dbReference type="EMBL" id="CP003653">
    <property type="protein sequence ID" value="AFZ36825.1"/>
    <property type="molecule type" value="Genomic_DNA"/>
</dbReference>
<dbReference type="Gene3D" id="3.30.200.20">
    <property type="entry name" value="Phosphorylase Kinase, domain 1"/>
    <property type="match status" value="1"/>
</dbReference>
<keyword evidence="3" id="KW-0808">Transferase</keyword>
<evidence type="ECO:0000256" key="7">
    <source>
        <dbReference type="ARBA" id="ARBA00047899"/>
    </source>
</evidence>
<evidence type="ECO:0000256" key="4">
    <source>
        <dbReference type="ARBA" id="ARBA00022741"/>
    </source>
</evidence>
<dbReference type="AlphaFoldDB" id="K9XW60"/>
<evidence type="ECO:0000256" key="5">
    <source>
        <dbReference type="ARBA" id="ARBA00022777"/>
    </source>
</evidence>
<dbReference type="GO" id="GO:0004674">
    <property type="term" value="F:protein serine/threonine kinase activity"/>
    <property type="evidence" value="ECO:0007669"/>
    <property type="project" value="UniProtKB-KW"/>
</dbReference>
<reference evidence="12" key="1">
    <citation type="journal article" date="2013" name="Proc. Natl. Acad. Sci. U.S.A.">
        <title>Improving the coverage of the cyanobacterial phylum using diversity-driven genome sequencing.</title>
        <authorList>
            <person name="Shih P.M."/>
            <person name="Wu D."/>
            <person name="Latifi A."/>
            <person name="Axen S.D."/>
            <person name="Fewer D.P."/>
            <person name="Talla E."/>
            <person name="Calteau A."/>
            <person name="Cai F."/>
            <person name="Tandeau de Marsac N."/>
            <person name="Rippka R."/>
            <person name="Herdman M."/>
            <person name="Sivonen K."/>
            <person name="Coursin T."/>
            <person name="Laurent T."/>
            <person name="Goodwin L."/>
            <person name="Nolan M."/>
            <person name="Davenport K.W."/>
            <person name="Han C.S."/>
            <person name="Rubin E.M."/>
            <person name="Eisen J.A."/>
            <person name="Woyke T."/>
            <person name="Gugger M."/>
            <person name="Kerfeld C.A."/>
        </authorList>
    </citation>
    <scope>NUCLEOTIDE SEQUENCE [LARGE SCALE GENOMIC DNA]</scope>
    <source>
        <strain evidence="12">ATCC 29371 / PCC 7437</strain>
    </source>
</reference>
<feature type="domain" description="Protein kinase" evidence="10">
    <location>
        <begin position="12"/>
        <end position="266"/>
    </location>
</feature>
<dbReference type="PANTHER" id="PTHR24363:SF0">
    <property type="entry name" value="SERINE_THREONINE KINASE LIKE DOMAIN CONTAINING 1"/>
    <property type="match status" value="1"/>
</dbReference>
<sequence length="424" mass="47057">MDNLPNFNQSGYQVVEELGRNREGGRITWKGIDLVSQETVVIKQFCFATFGSSWSGYKAYEQEINLLENLNHVGIPRYLGDFETENGFCLVQEYKNAQPLSVQKNLSLEKIKIITIKILEILVYLQQQTPPIFHRDLKPENILVDEELNVYLIDFGFAKVGSEAASTSSVFKGTPGFIPPEQIIKPTTATDLYSLGVTLICLLTQKSSFEIQSLATADNPYQLEFKSLLPPLNQKFINWLEKMVQPQSSKRFPNAASALAALQPLDLNYILQENLVKTTINRVIQLKKPLQLGLVTLTATSALAVIGIRLTVNQIELSISNIAIALLSGIVIIITQIAAVIISKNEPEIKNKTTFFAIMIPTVLVIIASLIMGTKEILAITAATTIAEIIILVYFLNQQLEINKFSLIATIFLGILFGIGLNLI</sequence>
<evidence type="ECO:0000256" key="6">
    <source>
        <dbReference type="ARBA" id="ARBA00022840"/>
    </source>
</evidence>
<comment type="catalytic activity">
    <reaction evidence="8">
        <text>L-seryl-[protein] + ATP = O-phospho-L-seryl-[protein] + ADP + H(+)</text>
        <dbReference type="Rhea" id="RHEA:17989"/>
        <dbReference type="Rhea" id="RHEA-COMP:9863"/>
        <dbReference type="Rhea" id="RHEA-COMP:11604"/>
        <dbReference type="ChEBI" id="CHEBI:15378"/>
        <dbReference type="ChEBI" id="CHEBI:29999"/>
        <dbReference type="ChEBI" id="CHEBI:30616"/>
        <dbReference type="ChEBI" id="CHEBI:83421"/>
        <dbReference type="ChEBI" id="CHEBI:456216"/>
        <dbReference type="EC" id="2.7.11.1"/>
    </reaction>
</comment>
<dbReference type="PANTHER" id="PTHR24363">
    <property type="entry name" value="SERINE/THREONINE PROTEIN KINASE"/>
    <property type="match status" value="1"/>
</dbReference>
<protein>
    <recommendedName>
        <fullName evidence="1">non-specific serine/threonine protein kinase</fullName>
        <ecNumber evidence="1">2.7.11.1</ecNumber>
    </recommendedName>
</protein>
<evidence type="ECO:0000256" key="1">
    <source>
        <dbReference type="ARBA" id="ARBA00012513"/>
    </source>
</evidence>
<dbReference type="PATRIC" id="fig|111780.3.peg.3441"/>
<dbReference type="InterPro" id="IPR000719">
    <property type="entry name" value="Prot_kinase_dom"/>
</dbReference>
<keyword evidence="9" id="KW-0472">Membrane</keyword>
<dbReference type="eggNOG" id="COG0515">
    <property type="taxonomic scope" value="Bacteria"/>
</dbReference>
<dbReference type="HOGENOM" id="CLU_000288_135_5_3"/>
<evidence type="ECO:0000256" key="2">
    <source>
        <dbReference type="ARBA" id="ARBA00022527"/>
    </source>
</evidence>
<proteinExistence type="predicted"/>
<evidence type="ECO:0000259" key="10">
    <source>
        <dbReference type="PROSITE" id="PS50011"/>
    </source>
</evidence>
<dbReference type="STRING" id="111780.Sta7437_3318"/>
<dbReference type="InterPro" id="IPR008271">
    <property type="entry name" value="Ser/Thr_kinase_AS"/>
</dbReference>
<feature type="transmembrane region" description="Helical" evidence="9">
    <location>
        <begin position="292"/>
        <end position="312"/>
    </location>
</feature>